<dbReference type="Proteomes" id="UP000315343">
    <property type="component" value="Unassembled WGS sequence"/>
</dbReference>
<feature type="compositionally biased region" description="Basic and acidic residues" evidence="1">
    <location>
        <begin position="186"/>
        <end position="203"/>
    </location>
</feature>
<evidence type="ECO:0000256" key="1">
    <source>
        <dbReference type="SAM" id="MobiDB-lite"/>
    </source>
</evidence>
<protein>
    <submittedName>
        <fullName evidence="3">Spore cortex biosynthesis protein YabQ</fullName>
    </submittedName>
</protein>
<name>A0A562J928_9FIRM</name>
<keyword evidence="4" id="KW-1185">Reference proteome</keyword>
<comment type="caution">
    <text evidence="3">The sequence shown here is derived from an EMBL/GenBank/DDBJ whole genome shotgun (WGS) entry which is preliminary data.</text>
</comment>
<gene>
    <name evidence="3" type="ORF">LY60_02445</name>
</gene>
<dbReference type="OrthoDB" id="1685240at2"/>
<organism evidence="3 4">
    <name type="scientific">Sedimentibacter saalensis</name>
    <dbReference type="NCBI Taxonomy" id="130788"/>
    <lineage>
        <taxon>Bacteria</taxon>
        <taxon>Bacillati</taxon>
        <taxon>Bacillota</taxon>
        <taxon>Tissierellia</taxon>
        <taxon>Sedimentibacter</taxon>
    </lineage>
</organism>
<keyword evidence="2" id="KW-0472">Membrane</keyword>
<feature type="transmembrane region" description="Helical" evidence="2">
    <location>
        <begin position="12"/>
        <end position="32"/>
    </location>
</feature>
<accession>A0A562J928</accession>
<dbReference type="InterPro" id="IPR019074">
    <property type="entry name" value="YabQ"/>
</dbReference>
<feature type="transmembrane region" description="Helical" evidence="2">
    <location>
        <begin position="44"/>
        <end position="67"/>
    </location>
</feature>
<feature type="compositionally biased region" description="Basic residues" evidence="1">
    <location>
        <begin position="169"/>
        <end position="185"/>
    </location>
</feature>
<dbReference type="NCBIfam" id="TIGR02893">
    <property type="entry name" value="spore_yabQ"/>
    <property type="match status" value="1"/>
</dbReference>
<sequence length="203" mass="24238">MDFLPYTQEYMLVVAIMGGMLLGFIWDIYRLVRHYVKMGAVGTALGDLLYWIVSIYISLELIFYVSYGNVRMFILLGFVLGALLYFYGISNYILKAFIFVVDLFIKIVRRVYLFMIKPIKILAGKIAVLLTPLRVKWQKTCINAKKRYKFYKFKAKKISKNRKLMYNKKKQSKRNQKLKYKRRKEHAIERRSKNNRTKEKNKP</sequence>
<evidence type="ECO:0000313" key="3">
    <source>
        <dbReference type="EMBL" id="TWH79464.1"/>
    </source>
</evidence>
<feature type="region of interest" description="Disordered" evidence="1">
    <location>
        <begin position="169"/>
        <end position="203"/>
    </location>
</feature>
<keyword evidence="2" id="KW-0812">Transmembrane</keyword>
<dbReference type="AlphaFoldDB" id="A0A562J928"/>
<evidence type="ECO:0000256" key="2">
    <source>
        <dbReference type="SAM" id="Phobius"/>
    </source>
</evidence>
<reference evidence="3 4" key="1">
    <citation type="submission" date="2019-07" db="EMBL/GenBank/DDBJ databases">
        <title>Genomic Encyclopedia of Type Strains, Phase I: the one thousand microbial genomes (KMG-I) project.</title>
        <authorList>
            <person name="Kyrpides N."/>
        </authorList>
    </citation>
    <scope>NUCLEOTIDE SEQUENCE [LARGE SCALE GENOMIC DNA]</scope>
    <source>
        <strain evidence="3 4">DSM 13558</strain>
    </source>
</reference>
<feature type="transmembrane region" description="Helical" evidence="2">
    <location>
        <begin position="73"/>
        <end position="105"/>
    </location>
</feature>
<evidence type="ECO:0000313" key="4">
    <source>
        <dbReference type="Proteomes" id="UP000315343"/>
    </source>
</evidence>
<dbReference type="Pfam" id="PF09578">
    <property type="entry name" value="Spore_YabQ"/>
    <property type="match status" value="1"/>
</dbReference>
<dbReference type="RefSeq" id="WP_145083938.1">
    <property type="nucleotide sequence ID" value="NZ_JAYFNS010000001.1"/>
</dbReference>
<proteinExistence type="predicted"/>
<keyword evidence="2" id="KW-1133">Transmembrane helix</keyword>
<dbReference type="EMBL" id="VLKH01000006">
    <property type="protein sequence ID" value="TWH79464.1"/>
    <property type="molecule type" value="Genomic_DNA"/>
</dbReference>